<evidence type="ECO:0000313" key="4">
    <source>
        <dbReference type="Proteomes" id="UP001633002"/>
    </source>
</evidence>
<evidence type="ECO:0000313" key="3">
    <source>
        <dbReference type="EMBL" id="KAL3681401.1"/>
    </source>
</evidence>
<reference evidence="3 4" key="1">
    <citation type="submission" date="2024-09" db="EMBL/GenBank/DDBJ databases">
        <title>Chromosome-scale assembly of Riccia sorocarpa.</title>
        <authorList>
            <person name="Paukszto L."/>
        </authorList>
    </citation>
    <scope>NUCLEOTIDE SEQUENCE [LARGE SCALE GENOMIC DNA]</scope>
    <source>
        <strain evidence="3">LP-2024</strain>
        <tissue evidence="3">Aerial parts of the thallus</tissue>
    </source>
</reference>
<evidence type="ECO:0000256" key="1">
    <source>
        <dbReference type="SAM" id="Coils"/>
    </source>
</evidence>
<keyword evidence="1" id="KW-0175">Coiled coil</keyword>
<feature type="region of interest" description="Disordered" evidence="2">
    <location>
        <begin position="150"/>
        <end position="170"/>
    </location>
</feature>
<name>A0ABD3GUD7_9MARC</name>
<proteinExistence type="predicted"/>
<dbReference type="EMBL" id="JBJQOH010000007">
    <property type="protein sequence ID" value="KAL3681401.1"/>
    <property type="molecule type" value="Genomic_DNA"/>
</dbReference>
<sequence length="200" mass="23128">MAKSKRRRSRTLESCERQASLSKPGEVSKRREVPVDQVEMEDDTLKECHQQPTEDGTEGVRELHPFKSMSSRSSRACDVKFERELTELEERYRAALLRSREREEALKTQINNLEKERDKQAEIIESYGNSRGEVLDLSMRNCRHEEVLRIPGTPSRSTGRGRDPQSKDLEISALKDELTRVRAALEVSEFRLGLERKQKG</sequence>
<organism evidence="3 4">
    <name type="scientific">Riccia sorocarpa</name>
    <dbReference type="NCBI Taxonomy" id="122646"/>
    <lineage>
        <taxon>Eukaryota</taxon>
        <taxon>Viridiplantae</taxon>
        <taxon>Streptophyta</taxon>
        <taxon>Embryophyta</taxon>
        <taxon>Marchantiophyta</taxon>
        <taxon>Marchantiopsida</taxon>
        <taxon>Marchantiidae</taxon>
        <taxon>Marchantiales</taxon>
        <taxon>Ricciaceae</taxon>
        <taxon>Riccia</taxon>
    </lineage>
</organism>
<feature type="region of interest" description="Disordered" evidence="2">
    <location>
        <begin position="1"/>
        <end position="75"/>
    </location>
</feature>
<evidence type="ECO:0000256" key="2">
    <source>
        <dbReference type="SAM" id="MobiDB-lite"/>
    </source>
</evidence>
<dbReference type="Proteomes" id="UP001633002">
    <property type="component" value="Unassembled WGS sequence"/>
</dbReference>
<protein>
    <submittedName>
        <fullName evidence="3">Uncharacterized protein</fullName>
    </submittedName>
</protein>
<keyword evidence="4" id="KW-1185">Reference proteome</keyword>
<comment type="caution">
    <text evidence="3">The sequence shown here is derived from an EMBL/GenBank/DDBJ whole genome shotgun (WGS) entry which is preliminary data.</text>
</comment>
<dbReference type="AlphaFoldDB" id="A0ABD3GUD7"/>
<accession>A0ABD3GUD7</accession>
<gene>
    <name evidence="3" type="ORF">R1sor_024357</name>
</gene>
<feature type="compositionally biased region" description="Basic and acidic residues" evidence="2">
    <location>
        <begin position="160"/>
        <end position="170"/>
    </location>
</feature>
<feature type="coiled-coil region" evidence="1">
    <location>
        <begin position="96"/>
        <end position="130"/>
    </location>
</feature>